<dbReference type="Proteomes" id="UP000626148">
    <property type="component" value="Unassembled WGS sequence"/>
</dbReference>
<keyword evidence="1" id="KW-0808">Transferase</keyword>
<reference evidence="1" key="1">
    <citation type="journal article" date="2014" name="Int. J. Syst. Evol. Microbiol.">
        <title>Complete genome sequence of Corynebacterium casei LMG S-19264T (=DSM 44701T), isolated from a smear-ripened cheese.</title>
        <authorList>
            <consortium name="US DOE Joint Genome Institute (JGI-PGF)"/>
            <person name="Walter F."/>
            <person name="Albersmeier A."/>
            <person name="Kalinowski J."/>
            <person name="Ruckert C."/>
        </authorList>
    </citation>
    <scope>NUCLEOTIDE SEQUENCE</scope>
    <source>
        <strain evidence="1">KCTC 22169</strain>
    </source>
</reference>
<dbReference type="GO" id="GO:0016740">
    <property type="term" value="F:transferase activity"/>
    <property type="evidence" value="ECO:0007669"/>
    <property type="project" value="UniProtKB-KW"/>
</dbReference>
<organism evidence="1 2">
    <name type="scientific">Saccharospirillum salsuginis</name>
    <dbReference type="NCBI Taxonomy" id="418750"/>
    <lineage>
        <taxon>Bacteria</taxon>
        <taxon>Pseudomonadati</taxon>
        <taxon>Pseudomonadota</taxon>
        <taxon>Gammaproteobacteria</taxon>
        <taxon>Oceanospirillales</taxon>
        <taxon>Saccharospirillaceae</taxon>
        <taxon>Saccharospirillum</taxon>
    </lineage>
</organism>
<reference evidence="1" key="2">
    <citation type="submission" date="2020-09" db="EMBL/GenBank/DDBJ databases">
        <authorList>
            <person name="Sun Q."/>
            <person name="Kim S."/>
        </authorList>
    </citation>
    <scope>NUCLEOTIDE SEQUENCE</scope>
    <source>
        <strain evidence="1">KCTC 22169</strain>
    </source>
</reference>
<evidence type="ECO:0000313" key="1">
    <source>
        <dbReference type="EMBL" id="GGX60386.1"/>
    </source>
</evidence>
<proteinExistence type="predicted"/>
<sequence>MKPKEYIQYIKRATQLKRLDHNALNHRQRPEVPVVVSLTSIPSRLKQIHLTLRSLMAQSVRPISIVLWLNEDLKDQLPQSLTSLTGDLLEIRYSPLTCSHRKLIHSLEAFPNQCIVTSDDDVMYPSNWLDRLWREHEDHPDDIIANRCNLITYDSDGNTLPYRDWIKQVPPGTCSLALMPAGYGGVLYPPHSLRPEATNADLFLKLTPKADDLWFKAMSYLNGTLCRRAGQPGEKPVPVHGTQSVTLAKSNIREDHNRLQWDALRNYFQFTTPQPDQPEPQRAHA</sequence>
<protein>
    <submittedName>
        <fullName evidence="1">Glycosyl transferase</fullName>
    </submittedName>
</protein>
<evidence type="ECO:0000313" key="2">
    <source>
        <dbReference type="Proteomes" id="UP000626148"/>
    </source>
</evidence>
<dbReference type="RefSeq" id="WP_189610192.1">
    <property type="nucleotide sequence ID" value="NZ_BMXR01000007.1"/>
</dbReference>
<dbReference type="SUPFAM" id="SSF53448">
    <property type="entry name" value="Nucleotide-diphospho-sugar transferases"/>
    <property type="match status" value="1"/>
</dbReference>
<dbReference type="InterPro" id="IPR029044">
    <property type="entry name" value="Nucleotide-diphossugar_trans"/>
</dbReference>
<gene>
    <name evidence="1" type="ORF">GCM10007392_30510</name>
</gene>
<comment type="caution">
    <text evidence="1">The sequence shown here is derived from an EMBL/GenBank/DDBJ whole genome shotgun (WGS) entry which is preliminary data.</text>
</comment>
<accession>A0A918NDQ0</accession>
<keyword evidence="2" id="KW-1185">Reference proteome</keyword>
<dbReference type="AlphaFoldDB" id="A0A918NDQ0"/>
<dbReference type="EMBL" id="BMXR01000007">
    <property type="protein sequence ID" value="GGX60386.1"/>
    <property type="molecule type" value="Genomic_DNA"/>
</dbReference>
<name>A0A918NDQ0_9GAMM</name>